<dbReference type="Proteomes" id="UP000586827">
    <property type="component" value="Unassembled WGS sequence"/>
</dbReference>
<dbReference type="AlphaFoldDB" id="A0A849C2F1"/>
<keyword evidence="2" id="KW-1185">Reference proteome</keyword>
<reference evidence="1 2" key="1">
    <citation type="submission" date="2020-05" db="EMBL/GenBank/DDBJ databases">
        <title>MicrobeNet Type strains.</title>
        <authorList>
            <person name="Nicholson A.C."/>
        </authorList>
    </citation>
    <scope>NUCLEOTIDE SEQUENCE [LARGE SCALE GENOMIC DNA]</scope>
    <source>
        <strain evidence="1 2">JCM 3224</strain>
    </source>
</reference>
<protein>
    <submittedName>
        <fullName evidence="1">Uncharacterized protein</fullName>
    </submittedName>
</protein>
<evidence type="ECO:0000313" key="2">
    <source>
        <dbReference type="Proteomes" id="UP000586827"/>
    </source>
</evidence>
<proteinExistence type="predicted"/>
<comment type="caution">
    <text evidence="1">The sequence shown here is derived from an EMBL/GenBank/DDBJ whole genome shotgun (WGS) entry which is preliminary data.</text>
</comment>
<evidence type="ECO:0000313" key="1">
    <source>
        <dbReference type="EMBL" id="NNH70485.1"/>
    </source>
</evidence>
<sequence>MRTLRDSYERIRLRALSTLERIPDHEFSTGLANFAADVTERGDTLVSHPRGDLIVLHRAGGDFR</sequence>
<name>A0A849C2F1_9NOCA</name>
<dbReference type="EMBL" id="JABELX010000004">
    <property type="protein sequence ID" value="NNH70485.1"/>
    <property type="molecule type" value="Genomic_DNA"/>
</dbReference>
<gene>
    <name evidence="1" type="ORF">HLB23_11525</name>
</gene>
<organism evidence="1 2">
    <name type="scientific">Nocardia uniformis</name>
    <dbReference type="NCBI Taxonomy" id="53432"/>
    <lineage>
        <taxon>Bacteria</taxon>
        <taxon>Bacillati</taxon>
        <taxon>Actinomycetota</taxon>
        <taxon>Actinomycetes</taxon>
        <taxon>Mycobacteriales</taxon>
        <taxon>Nocardiaceae</taxon>
        <taxon>Nocardia</taxon>
    </lineage>
</organism>
<dbReference type="RefSeq" id="WP_157553214.1">
    <property type="nucleotide sequence ID" value="NZ_JABELX010000004.1"/>
</dbReference>
<accession>A0A849C2F1</accession>